<protein>
    <submittedName>
        <fullName evidence="1">Uncharacterized protein</fullName>
    </submittedName>
</protein>
<name>A0A382DRQ6_9ZZZZ</name>
<reference evidence="1" key="1">
    <citation type="submission" date="2018-05" db="EMBL/GenBank/DDBJ databases">
        <authorList>
            <person name="Lanie J.A."/>
            <person name="Ng W.-L."/>
            <person name="Kazmierczak K.M."/>
            <person name="Andrzejewski T.M."/>
            <person name="Davidsen T.M."/>
            <person name="Wayne K.J."/>
            <person name="Tettelin H."/>
            <person name="Glass J.I."/>
            <person name="Rusch D."/>
            <person name="Podicherti R."/>
            <person name="Tsui H.-C.T."/>
            <person name="Winkler M.E."/>
        </authorList>
    </citation>
    <scope>NUCLEOTIDE SEQUENCE</scope>
</reference>
<accession>A0A382DRQ6</accession>
<dbReference type="AlphaFoldDB" id="A0A382DRQ6"/>
<sequence length="32" mass="3637">MKRMLFATSLLFSALLFGTQISVIGEVFTQTW</sequence>
<organism evidence="1">
    <name type="scientific">marine metagenome</name>
    <dbReference type="NCBI Taxonomy" id="408172"/>
    <lineage>
        <taxon>unclassified sequences</taxon>
        <taxon>metagenomes</taxon>
        <taxon>ecological metagenomes</taxon>
    </lineage>
</organism>
<gene>
    <name evidence="1" type="ORF">METZ01_LOCUS193616</name>
</gene>
<proteinExistence type="predicted"/>
<evidence type="ECO:0000313" key="1">
    <source>
        <dbReference type="EMBL" id="SVB40762.1"/>
    </source>
</evidence>
<dbReference type="EMBL" id="UINC01040627">
    <property type="protein sequence ID" value="SVB40762.1"/>
    <property type="molecule type" value="Genomic_DNA"/>
</dbReference>